<sequence>GNSHGLLEHNMLRRVVQPATSRELVRDVMHKIVEKSTDSPEEYEQVLHAKSTAYSTKEYKEVLEYFREHSLDWHNPKPYHPALVGGNVCDGGVRIKLSMQTESFLQFCQKSHNKCRRPNTLSAGHDSII</sequence>
<evidence type="ECO:0000313" key="1">
    <source>
        <dbReference type="Ensembl" id="ENSAMXP00005019797.1"/>
    </source>
</evidence>
<dbReference type="Ensembl" id="ENSAMXT00005021883.1">
    <property type="protein sequence ID" value="ENSAMXP00005019797.1"/>
    <property type="gene ID" value="ENSAMXG00005010265.1"/>
</dbReference>
<evidence type="ECO:0000313" key="2">
    <source>
        <dbReference type="Proteomes" id="UP000694621"/>
    </source>
</evidence>
<organism evidence="1 2">
    <name type="scientific">Astyanax mexicanus</name>
    <name type="common">Blind cave fish</name>
    <name type="synonym">Astyanax fasciatus mexicanus</name>
    <dbReference type="NCBI Taxonomy" id="7994"/>
    <lineage>
        <taxon>Eukaryota</taxon>
        <taxon>Metazoa</taxon>
        <taxon>Chordata</taxon>
        <taxon>Craniata</taxon>
        <taxon>Vertebrata</taxon>
        <taxon>Euteleostomi</taxon>
        <taxon>Actinopterygii</taxon>
        <taxon>Neopterygii</taxon>
        <taxon>Teleostei</taxon>
        <taxon>Ostariophysi</taxon>
        <taxon>Characiformes</taxon>
        <taxon>Characoidei</taxon>
        <taxon>Acestrorhamphidae</taxon>
        <taxon>Acestrorhamphinae</taxon>
        <taxon>Astyanax</taxon>
    </lineage>
</organism>
<protein>
    <submittedName>
        <fullName evidence="1">Uncharacterized protein</fullName>
    </submittedName>
</protein>
<dbReference type="InterPro" id="IPR046427">
    <property type="entry name" value="Legumain_prodom_sf"/>
</dbReference>
<accession>A0A8B9HZ64</accession>
<dbReference type="OrthoDB" id="9936403at2759"/>
<dbReference type="Gene3D" id="1.10.132.130">
    <property type="match status" value="1"/>
</dbReference>
<reference evidence="1" key="1">
    <citation type="submission" date="2025-08" db="UniProtKB">
        <authorList>
            <consortium name="Ensembl"/>
        </authorList>
    </citation>
    <scope>IDENTIFICATION</scope>
</reference>
<dbReference type="Proteomes" id="UP000694621">
    <property type="component" value="Unplaced"/>
</dbReference>
<name>A0A8B9HZ64_ASTMX</name>
<dbReference type="AlphaFoldDB" id="A0A8B9HZ64"/>
<proteinExistence type="predicted"/>